<organism evidence="1 2">
    <name type="scientific">Phyllostomus discolor</name>
    <name type="common">pale spear-nosed bat</name>
    <dbReference type="NCBI Taxonomy" id="89673"/>
    <lineage>
        <taxon>Eukaryota</taxon>
        <taxon>Metazoa</taxon>
        <taxon>Chordata</taxon>
        <taxon>Craniata</taxon>
        <taxon>Vertebrata</taxon>
        <taxon>Euteleostomi</taxon>
        <taxon>Mammalia</taxon>
        <taxon>Eutheria</taxon>
        <taxon>Laurasiatheria</taxon>
        <taxon>Chiroptera</taxon>
        <taxon>Yangochiroptera</taxon>
        <taxon>Phyllostomidae</taxon>
        <taxon>Phyllostominae</taxon>
        <taxon>Phyllostomus</taxon>
    </lineage>
</organism>
<name>A0A833YLV5_9CHIR</name>
<evidence type="ECO:0000313" key="2">
    <source>
        <dbReference type="Proteomes" id="UP000664940"/>
    </source>
</evidence>
<comment type="caution">
    <text evidence="1">The sequence shown here is derived from an EMBL/GenBank/DDBJ whole genome shotgun (WGS) entry which is preliminary data.</text>
</comment>
<reference evidence="1 2" key="1">
    <citation type="journal article" date="2020" name="Nature">
        <title>Six reference-quality genomes reveal evolution of bat adaptations.</title>
        <authorList>
            <person name="Jebb D."/>
            <person name="Huang Z."/>
            <person name="Pippel M."/>
            <person name="Hughes G.M."/>
            <person name="Lavrichenko K."/>
            <person name="Devanna P."/>
            <person name="Winkler S."/>
            <person name="Jermiin L.S."/>
            <person name="Skirmuntt E.C."/>
            <person name="Katzourakis A."/>
            <person name="Burkitt-Gray L."/>
            <person name="Ray D.A."/>
            <person name="Sullivan K.A.M."/>
            <person name="Roscito J.G."/>
            <person name="Kirilenko B.M."/>
            <person name="Davalos L.M."/>
            <person name="Corthals A.P."/>
            <person name="Power M.L."/>
            <person name="Jones G."/>
            <person name="Ransome R.D."/>
            <person name="Dechmann D.K.N."/>
            <person name="Locatelli A.G."/>
            <person name="Puechmaille S.J."/>
            <person name="Fedrigo O."/>
            <person name="Jarvis E.D."/>
            <person name="Hiller M."/>
            <person name="Vernes S.C."/>
            <person name="Myers E.W."/>
            <person name="Teeling E.C."/>
        </authorList>
    </citation>
    <scope>NUCLEOTIDE SEQUENCE [LARGE SCALE GENOMIC DNA]</scope>
    <source>
        <strain evidence="1">Bat1K_MPI-CBG_1</strain>
    </source>
</reference>
<protein>
    <submittedName>
        <fullName evidence="1">WD repeat domain 3</fullName>
    </submittedName>
</protein>
<dbReference type="AlphaFoldDB" id="A0A833YLV5"/>
<accession>A0A833YLV5</accession>
<dbReference type="EMBL" id="JABVXQ010000015">
    <property type="protein sequence ID" value="KAF6076328.1"/>
    <property type="molecule type" value="Genomic_DNA"/>
</dbReference>
<sequence>MAISLLPLTCWRSLKESSPVSWRSPCSCCLSPTSPTSSNSSMSSSSWALMLSFCVGASSFSSGFTLGRSPATKCLCQ</sequence>
<gene>
    <name evidence="1" type="ORF">HJG60_020276</name>
</gene>
<dbReference type="Proteomes" id="UP000664940">
    <property type="component" value="Unassembled WGS sequence"/>
</dbReference>
<proteinExistence type="predicted"/>
<evidence type="ECO:0000313" key="1">
    <source>
        <dbReference type="EMBL" id="KAF6076328.1"/>
    </source>
</evidence>